<dbReference type="AlphaFoldDB" id="A0A101LUS6"/>
<dbReference type="EMBL" id="LKAM01000017">
    <property type="protein sequence ID" value="KUM45691.1"/>
    <property type="molecule type" value="Genomic_DNA"/>
</dbReference>
<evidence type="ECO:0000313" key="1">
    <source>
        <dbReference type="EMBL" id="KUM45691.1"/>
    </source>
</evidence>
<name>A0A101LUS6_PICGL</name>
<accession>A0A101LUS6</accession>
<sequence>MRKGYWSVDKSWGRVTGSTIHCPALVAYSYNWIGLGSSVGLVERELLVPLFRDGGG</sequence>
<proteinExistence type="predicted"/>
<reference evidence="1" key="1">
    <citation type="journal article" date="2015" name="Genome Biol. Evol.">
        <title>Organellar Genomes of White Spruce (Picea glauca): Assembly and Annotation.</title>
        <authorList>
            <person name="Jackman S.D."/>
            <person name="Warren R.L."/>
            <person name="Gibb E.A."/>
            <person name="Vandervalk B.P."/>
            <person name="Mohamadi H."/>
            <person name="Chu J."/>
            <person name="Raymond A."/>
            <person name="Pleasance S."/>
            <person name="Coope R."/>
            <person name="Wildung M.R."/>
            <person name="Ritland C.E."/>
            <person name="Bousquet J."/>
            <person name="Jones S.J."/>
            <person name="Bohlmann J."/>
            <person name="Birol I."/>
        </authorList>
    </citation>
    <scope>NUCLEOTIDE SEQUENCE [LARGE SCALE GENOMIC DNA]</scope>
    <source>
        <tissue evidence="1">Flushing bud</tissue>
    </source>
</reference>
<comment type="caution">
    <text evidence="1">The sequence shown here is derived from an EMBL/GenBank/DDBJ whole genome shotgun (WGS) entry which is preliminary data.</text>
</comment>
<gene>
    <name evidence="1" type="ORF">ABT39_MTgene2527</name>
</gene>
<keyword evidence="1" id="KW-0496">Mitochondrion</keyword>
<protein>
    <submittedName>
        <fullName evidence="1">Uncharacterized protein</fullName>
    </submittedName>
</protein>
<geneLocation type="mitochondrion" evidence="1"/>
<organism evidence="1">
    <name type="scientific">Picea glauca</name>
    <name type="common">White spruce</name>
    <name type="synonym">Pinus glauca</name>
    <dbReference type="NCBI Taxonomy" id="3330"/>
    <lineage>
        <taxon>Eukaryota</taxon>
        <taxon>Viridiplantae</taxon>
        <taxon>Streptophyta</taxon>
        <taxon>Embryophyta</taxon>
        <taxon>Tracheophyta</taxon>
        <taxon>Spermatophyta</taxon>
        <taxon>Pinopsida</taxon>
        <taxon>Pinidae</taxon>
        <taxon>Conifers I</taxon>
        <taxon>Pinales</taxon>
        <taxon>Pinaceae</taxon>
        <taxon>Picea</taxon>
    </lineage>
</organism>